<dbReference type="InterPro" id="IPR003343">
    <property type="entry name" value="Big_2"/>
</dbReference>
<keyword evidence="3" id="KW-0732">Signal</keyword>
<dbReference type="CDD" id="cd00063">
    <property type="entry name" value="FN3"/>
    <property type="match status" value="1"/>
</dbReference>
<dbReference type="SUPFAM" id="SSF56300">
    <property type="entry name" value="Metallo-dependent phosphatases"/>
    <property type="match status" value="1"/>
</dbReference>
<dbReference type="InterPro" id="IPR029052">
    <property type="entry name" value="Metallo-depent_PP-like"/>
</dbReference>
<evidence type="ECO:0000256" key="2">
    <source>
        <dbReference type="SAM" id="Phobius"/>
    </source>
</evidence>
<feature type="transmembrane region" description="Helical" evidence="2">
    <location>
        <begin position="766"/>
        <end position="785"/>
    </location>
</feature>
<dbReference type="PANTHER" id="PTHR13817">
    <property type="entry name" value="TITIN"/>
    <property type="match status" value="1"/>
</dbReference>
<name>A0A1I0C0W5_9FIRM</name>
<dbReference type="SMART" id="SM00635">
    <property type="entry name" value="BID_2"/>
    <property type="match status" value="1"/>
</dbReference>
<keyword evidence="2" id="KW-0472">Membrane</keyword>
<dbReference type="Gene3D" id="2.60.40.10">
    <property type="entry name" value="Immunoglobulins"/>
    <property type="match status" value="1"/>
</dbReference>
<dbReference type="InterPro" id="IPR013783">
    <property type="entry name" value="Ig-like_fold"/>
</dbReference>
<dbReference type="RefSeq" id="WP_092351730.1">
    <property type="nucleotide sequence ID" value="NZ_FOIN01000002.1"/>
</dbReference>
<reference evidence="6" key="1">
    <citation type="submission" date="2016-10" db="EMBL/GenBank/DDBJ databases">
        <authorList>
            <person name="Varghese N."/>
            <person name="Submissions S."/>
        </authorList>
    </citation>
    <scope>NUCLEOTIDE SEQUENCE [LARGE SCALE GENOMIC DNA]</scope>
    <source>
        <strain evidence="6">DSM 1551</strain>
    </source>
</reference>
<feature type="chain" id="PRO_5011565858" evidence="3">
    <location>
        <begin position="29"/>
        <end position="790"/>
    </location>
</feature>
<dbReference type="SUPFAM" id="SSF49373">
    <property type="entry name" value="Invasin/intimin cell-adhesion fragments"/>
    <property type="match status" value="1"/>
</dbReference>
<dbReference type="OrthoDB" id="6636047at2"/>
<organism evidence="5 6">
    <name type="scientific">Thomasclavelia cocleata</name>
    <dbReference type="NCBI Taxonomy" id="69824"/>
    <lineage>
        <taxon>Bacteria</taxon>
        <taxon>Bacillati</taxon>
        <taxon>Bacillota</taxon>
        <taxon>Erysipelotrichia</taxon>
        <taxon>Erysipelotrichales</taxon>
        <taxon>Coprobacillaceae</taxon>
        <taxon>Thomasclavelia</taxon>
    </lineage>
</organism>
<evidence type="ECO:0000313" key="6">
    <source>
        <dbReference type="Proteomes" id="UP000198558"/>
    </source>
</evidence>
<protein>
    <submittedName>
        <fullName evidence="5">Ig-like domain (Group 2)</fullName>
    </submittedName>
</protein>
<dbReference type="SMART" id="SM00060">
    <property type="entry name" value="FN3"/>
    <property type="match status" value="1"/>
</dbReference>
<keyword evidence="1" id="KW-0677">Repeat</keyword>
<dbReference type="InterPro" id="IPR036116">
    <property type="entry name" value="FN3_sf"/>
</dbReference>
<dbReference type="InterPro" id="IPR003961">
    <property type="entry name" value="FN3_dom"/>
</dbReference>
<dbReference type="InterPro" id="IPR008964">
    <property type="entry name" value="Invasin/intimin_cell_adhesion"/>
</dbReference>
<accession>A0A1I0C0W5</accession>
<keyword evidence="2" id="KW-1133">Transmembrane helix</keyword>
<feature type="domain" description="Fibronectin type-III" evidence="4">
    <location>
        <begin position="592"/>
        <end position="681"/>
    </location>
</feature>
<dbReference type="SUPFAM" id="SSF49265">
    <property type="entry name" value="Fibronectin type III"/>
    <property type="match status" value="1"/>
</dbReference>
<dbReference type="Gene3D" id="2.60.40.1080">
    <property type="match status" value="1"/>
</dbReference>
<dbReference type="EMBL" id="FOIN01000002">
    <property type="protein sequence ID" value="SET12614.1"/>
    <property type="molecule type" value="Genomic_DNA"/>
</dbReference>
<keyword evidence="6" id="KW-1185">Reference proteome</keyword>
<dbReference type="Pfam" id="PF00041">
    <property type="entry name" value="fn3"/>
    <property type="match status" value="1"/>
</dbReference>
<evidence type="ECO:0000313" key="5">
    <source>
        <dbReference type="EMBL" id="SET12614.1"/>
    </source>
</evidence>
<gene>
    <name evidence="5" type="ORF">SAMN04489758_1026</name>
</gene>
<dbReference type="AlphaFoldDB" id="A0A1I0C0W5"/>
<dbReference type="InterPro" id="IPR050964">
    <property type="entry name" value="Striated_Muscle_Regulatory"/>
</dbReference>
<dbReference type="PANTHER" id="PTHR13817:SF73">
    <property type="entry name" value="FIBRONECTIN TYPE-III DOMAIN-CONTAINING PROTEIN"/>
    <property type="match status" value="1"/>
</dbReference>
<dbReference type="PROSITE" id="PS50853">
    <property type="entry name" value="FN3"/>
    <property type="match status" value="1"/>
</dbReference>
<evidence type="ECO:0000256" key="1">
    <source>
        <dbReference type="ARBA" id="ARBA00022737"/>
    </source>
</evidence>
<dbReference type="PRINTS" id="PR00014">
    <property type="entry name" value="FNTYPEIII"/>
</dbReference>
<keyword evidence="2" id="KW-0812">Transmembrane</keyword>
<dbReference type="GeneID" id="78287314"/>
<evidence type="ECO:0000259" key="4">
    <source>
        <dbReference type="PROSITE" id="PS50853"/>
    </source>
</evidence>
<proteinExistence type="predicted"/>
<dbReference type="Pfam" id="PF02368">
    <property type="entry name" value="Big_2"/>
    <property type="match status" value="1"/>
</dbReference>
<feature type="signal peptide" evidence="3">
    <location>
        <begin position="1"/>
        <end position="28"/>
    </location>
</feature>
<evidence type="ECO:0000256" key="3">
    <source>
        <dbReference type="SAM" id="SignalP"/>
    </source>
</evidence>
<sequence>MKRNRFQFITSIALIFMLCMSTVTPIFADTPITRVFAASDYQAKTGDAEGEGILGSIIDTMIDDGHTTVDGALYAGDYDYNMPSDTSHGINSIKNVFNSKWSSLSEDNMVFAKGNHDPASTPGISSSGANDAKDYGVFVINESDYMWFNNDRGTIQRTANNLKGYLDDKLVGGYSKPIFVVSHLPLHYSMRTRNDGDAQYANLLFDVLNEAGAEGLNIIFLFGHDHSNGWDDYLGGSCIYLAKGDSINIAQSSRTEWKAETLNFTYMNPGYTGYYNQVNTSAEDILSSTMFTIYENRVEVNRYTTSGKYNLKSKGVRNSYKNESGYDLDTRIITSPDDIDLNKVKARPSVKIINDGMDIVPVGGAISLTAEVSNVENPTFEWSSSNPDILSVEGNGNTVLVCAASKGDATINLNVTDGSDSTVIKASFNATAVDVTDGDVYTLVNKVSDIVSGDKYFMVFTDTKNTLPKYNVVSTEVMTNAGRTGLVPKDVGLNSDVDYLTGDYSSYEWTFTSLEGNYVISCDKGVLSITSNDVNLNGAADHVIKITDGMSGLYLTDNNTNYQLSDSSKGIFSGYASGKQFSLYRKIDITQAPGKPQDLLIVTGDKTATLSWETPKINGGSAITGYQISSDGITWIDTVDNSYTFNNLINGTEYSFCVCAVNSRGAGATASIAGTPDAENLKSSKDLLASLISKANGLNGADYTEKTWKVLEEEVLKAKAVFEDPDASEAEIKAVEASLTKAISQLVLKTEDEEAKGSVKTGDNSLIGGLVGLGLLSVTAVLVNYRRKED</sequence>
<dbReference type="Proteomes" id="UP000198558">
    <property type="component" value="Unassembled WGS sequence"/>
</dbReference>
<dbReference type="Gene3D" id="1.20.1270.70">
    <property type="entry name" value="Designed single chain three-helix bundle"/>
    <property type="match status" value="1"/>
</dbReference>